<reference evidence="4" key="2">
    <citation type="submission" date="2024-10" db="UniProtKB">
        <authorList>
            <consortium name="EnsemblProtists"/>
        </authorList>
    </citation>
    <scope>IDENTIFICATION</scope>
</reference>
<evidence type="ECO:0000313" key="4">
    <source>
        <dbReference type="EnsemblProtists" id="EOD12772"/>
    </source>
</evidence>
<dbReference type="PANTHER" id="PTHR11375:SF0">
    <property type="entry name" value="ACIDIC LEUCINE-RICH NUCLEAR PHOSPHOPROTEIN 32 FAMILY MEMBER A"/>
    <property type="match status" value="1"/>
</dbReference>
<dbReference type="Gene3D" id="3.80.10.10">
    <property type="entry name" value="Ribonuclease Inhibitor"/>
    <property type="match status" value="1"/>
</dbReference>
<dbReference type="EnsemblProtists" id="EOD12772">
    <property type="protein sequence ID" value="EOD12772"/>
    <property type="gene ID" value="EMIHUDRAFT_257030"/>
</dbReference>
<keyword evidence="5" id="KW-1185">Reference proteome</keyword>
<dbReference type="Proteomes" id="UP000013827">
    <property type="component" value="Unassembled WGS sequence"/>
</dbReference>
<protein>
    <submittedName>
        <fullName evidence="4">Uncharacterized protein</fullName>
    </submittedName>
</protein>
<keyword evidence="1" id="KW-0433">Leucine-rich repeat</keyword>
<accession>A0A0D3IND7</accession>
<dbReference type="InterPro" id="IPR001611">
    <property type="entry name" value="Leu-rich_rpt"/>
</dbReference>
<dbReference type="PROSITE" id="PS51450">
    <property type="entry name" value="LRR"/>
    <property type="match status" value="1"/>
</dbReference>
<evidence type="ECO:0000256" key="3">
    <source>
        <dbReference type="ARBA" id="ARBA00025777"/>
    </source>
</evidence>
<sequence>MSLEATIAQKTAGTDASEVLELVLDGVKASKVTGLNQFTKLKVLQLNGCGLTSLEEFPTLPNLQRLELADNALSDGLDHLQDAALMHLKVLVLAGNKFSSLQGLESLARAPPAPFCGPASCGVCARRRVAPARACRGHGC</sequence>
<dbReference type="eggNOG" id="KOG2739">
    <property type="taxonomic scope" value="Eukaryota"/>
</dbReference>
<comment type="similarity">
    <text evidence="3">Belongs to the ANP32 family.</text>
</comment>
<dbReference type="InterPro" id="IPR032675">
    <property type="entry name" value="LRR_dom_sf"/>
</dbReference>
<dbReference type="SUPFAM" id="SSF52058">
    <property type="entry name" value="L domain-like"/>
    <property type="match status" value="1"/>
</dbReference>
<dbReference type="GO" id="GO:0042393">
    <property type="term" value="F:histone binding"/>
    <property type="evidence" value="ECO:0007669"/>
    <property type="project" value="TreeGrafter"/>
</dbReference>
<dbReference type="PANTHER" id="PTHR11375">
    <property type="entry name" value="ACIDIC LEUCINE-RICH NUCLEAR PHOSPHOPROTEIN 32"/>
    <property type="match status" value="1"/>
</dbReference>
<dbReference type="HOGENOM" id="CLU_152980_0_0_1"/>
<dbReference type="GO" id="GO:0005634">
    <property type="term" value="C:nucleus"/>
    <property type="evidence" value="ECO:0007669"/>
    <property type="project" value="TreeGrafter"/>
</dbReference>
<organism evidence="4 5">
    <name type="scientific">Emiliania huxleyi (strain CCMP1516)</name>
    <dbReference type="NCBI Taxonomy" id="280463"/>
    <lineage>
        <taxon>Eukaryota</taxon>
        <taxon>Haptista</taxon>
        <taxon>Haptophyta</taxon>
        <taxon>Prymnesiophyceae</taxon>
        <taxon>Isochrysidales</taxon>
        <taxon>Noelaerhabdaceae</taxon>
        <taxon>Emiliania</taxon>
    </lineage>
</organism>
<dbReference type="Pfam" id="PF12799">
    <property type="entry name" value="LRR_4"/>
    <property type="match status" value="1"/>
</dbReference>
<name>A0A0D3IND7_EMIH1</name>
<dbReference type="InterPro" id="IPR045081">
    <property type="entry name" value="AN32"/>
</dbReference>
<dbReference type="InterPro" id="IPR025875">
    <property type="entry name" value="Leu-rich_rpt_4"/>
</dbReference>
<dbReference type="AlphaFoldDB" id="A0A0D3IND7"/>
<proteinExistence type="inferred from homology"/>
<dbReference type="STRING" id="2903.R1BST5"/>
<dbReference type="GeneID" id="17258924"/>
<reference evidence="5" key="1">
    <citation type="journal article" date="2013" name="Nature">
        <title>Pan genome of the phytoplankton Emiliania underpins its global distribution.</title>
        <authorList>
            <person name="Read B.A."/>
            <person name="Kegel J."/>
            <person name="Klute M.J."/>
            <person name="Kuo A."/>
            <person name="Lefebvre S.C."/>
            <person name="Maumus F."/>
            <person name="Mayer C."/>
            <person name="Miller J."/>
            <person name="Monier A."/>
            <person name="Salamov A."/>
            <person name="Young J."/>
            <person name="Aguilar M."/>
            <person name="Claverie J.M."/>
            <person name="Frickenhaus S."/>
            <person name="Gonzalez K."/>
            <person name="Herman E.K."/>
            <person name="Lin Y.C."/>
            <person name="Napier J."/>
            <person name="Ogata H."/>
            <person name="Sarno A.F."/>
            <person name="Shmutz J."/>
            <person name="Schroeder D."/>
            <person name="de Vargas C."/>
            <person name="Verret F."/>
            <person name="von Dassow P."/>
            <person name="Valentin K."/>
            <person name="Van de Peer Y."/>
            <person name="Wheeler G."/>
            <person name="Dacks J.B."/>
            <person name="Delwiche C.F."/>
            <person name="Dyhrman S.T."/>
            <person name="Glockner G."/>
            <person name="John U."/>
            <person name="Richards T."/>
            <person name="Worden A.Z."/>
            <person name="Zhang X."/>
            <person name="Grigoriev I.V."/>
            <person name="Allen A.E."/>
            <person name="Bidle K."/>
            <person name="Borodovsky M."/>
            <person name="Bowler C."/>
            <person name="Brownlee C."/>
            <person name="Cock J.M."/>
            <person name="Elias M."/>
            <person name="Gladyshev V.N."/>
            <person name="Groth M."/>
            <person name="Guda C."/>
            <person name="Hadaegh A."/>
            <person name="Iglesias-Rodriguez M.D."/>
            <person name="Jenkins J."/>
            <person name="Jones B.M."/>
            <person name="Lawson T."/>
            <person name="Leese F."/>
            <person name="Lindquist E."/>
            <person name="Lobanov A."/>
            <person name="Lomsadze A."/>
            <person name="Malik S.B."/>
            <person name="Marsh M.E."/>
            <person name="Mackinder L."/>
            <person name="Mock T."/>
            <person name="Mueller-Roeber B."/>
            <person name="Pagarete A."/>
            <person name="Parker M."/>
            <person name="Probert I."/>
            <person name="Quesneville H."/>
            <person name="Raines C."/>
            <person name="Rensing S.A."/>
            <person name="Riano-Pachon D.M."/>
            <person name="Richier S."/>
            <person name="Rokitta S."/>
            <person name="Shiraiwa Y."/>
            <person name="Soanes D.M."/>
            <person name="van der Giezen M."/>
            <person name="Wahlund T.M."/>
            <person name="Williams B."/>
            <person name="Wilson W."/>
            <person name="Wolfe G."/>
            <person name="Wurch L.L."/>
        </authorList>
    </citation>
    <scope>NUCLEOTIDE SEQUENCE</scope>
</reference>
<dbReference type="KEGG" id="ehx:EMIHUDRAFT_257030"/>
<evidence type="ECO:0000256" key="1">
    <source>
        <dbReference type="ARBA" id="ARBA00022614"/>
    </source>
</evidence>
<keyword evidence="2" id="KW-0677">Repeat</keyword>
<dbReference type="PaxDb" id="2903-EOD12772"/>
<evidence type="ECO:0000313" key="5">
    <source>
        <dbReference type="Proteomes" id="UP000013827"/>
    </source>
</evidence>
<dbReference type="RefSeq" id="XP_005765201.1">
    <property type="nucleotide sequence ID" value="XM_005765144.1"/>
</dbReference>
<evidence type="ECO:0000256" key="2">
    <source>
        <dbReference type="ARBA" id="ARBA00022737"/>
    </source>
</evidence>